<dbReference type="Proteomes" id="UP000649617">
    <property type="component" value="Unassembled WGS sequence"/>
</dbReference>
<comment type="caution">
    <text evidence="1">The sequence shown here is derived from an EMBL/GenBank/DDBJ whole genome shotgun (WGS) entry which is preliminary data.</text>
</comment>
<keyword evidence="2" id="KW-1185">Reference proteome</keyword>
<evidence type="ECO:0000313" key="2">
    <source>
        <dbReference type="Proteomes" id="UP000649617"/>
    </source>
</evidence>
<dbReference type="AlphaFoldDB" id="A0A812UNR6"/>
<organism evidence="1 2">
    <name type="scientific">Symbiodinium pilosum</name>
    <name type="common">Dinoflagellate</name>
    <dbReference type="NCBI Taxonomy" id="2952"/>
    <lineage>
        <taxon>Eukaryota</taxon>
        <taxon>Sar</taxon>
        <taxon>Alveolata</taxon>
        <taxon>Dinophyceae</taxon>
        <taxon>Suessiales</taxon>
        <taxon>Symbiodiniaceae</taxon>
        <taxon>Symbiodinium</taxon>
    </lineage>
</organism>
<reference evidence="1" key="1">
    <citation type="submission" date="2021-02" db="EMBL/GenBank/DDBJ databases">
        <authorList>
            <person name="Dougan E. K."/>
            <person name="Rhodes N."/>
            <person name="Thang M."/>
            <person name="Chan C."/>
        </authorList>
    </citation>
    <scope>NUCLEOTIDE SEQUENCE</scope>
</reference>
<accession>A0A812UNR6</accession>
<dbReference type="OrthoDB" id="448080at2759"/>
<proteinExistence type="predicted"/>
<evidence type="ECO:0000313" key="1">
    <source>
        <dbReference type="EMBL" id="CAE7572048.1"/>
    </source>
</evidence>
<protein>
    <submittedName>
        <fullName evidence="1">Pim1 protein</fullName>
    </submittedName>
</protein>
<name>A0A812UNR6_SYMPI</name>
<dbReference type="EMBL" id="CAJNIZ010037580">
    <property type="protein sequence ID" value="CAE7572048.1"/>
    <property type="molecule type" value="Genomic_DNA"/>
</dbReference>
<sequence length="558" mass="61324">VAPVAEADDGALVPPEEVAPSWLLLRPREVVKAAPEISAQSDDDLGEFRLLDTAPASVVVEEALSLASASAWSSKLSERWDEVLRQLMRRELNSSQALLVLHSLVRLDYHHSALLERLADRLESRYFSASHEIEDVEDDVEALRHHHGKKVKGHAAELLSLFPQEGSFQSLIENLPLSHKVALILIRCTSRPRRGGAVPPRIQVEPETDAKKAWKTTDPVDMEEFEKERFLSGRWKVLRMRDVRAKVTRMPPGKRLRATLASQLLQVLPTADAESLAEISQIAAFPNARLLTGDLDLDFREALAKRIGALQSHDIWPRLVAFASALNGGDGPEAYRAWRRRLIPDALALMRLQKRDAILKGQRFIHSRLGGVATDPNHQQAETSARLLIAFAGARQVTMDVELLDALSAPLQDALDSWLENGEEEGGLPLAPATIADVLSALVSCGIQPLRLHQMLADCLLRADVSTWERCHVADVCTIASAVSLLCEDSTAVLDIMWAAALPRLRAAPAPLALALLDAVVRGGSDDLLHTDSVRTAVDELLVQRVDFELSALGHLAY</sequence>
<feature type="non-terminal residue" evidence="1">
    <location>
        <position position="1"/>
    </location>
</feature>
<gene>
    <name evidence="1" type="primary">pim1</name>
    <name evidence="1" type="ORF">SPIL2461_LOCUS15400</name>
</gene>